<reference evidence="2 3" key="1">
    <citation type="submission" date="2024-02" db="EMBL/GenBank/DDBJ databases">
        <title>A draft genome for the cacao thread blight pathogen Marasmius crinis-equi.</title>
        <authorList>
            <person name="Cohen S.P."/>
            <person name="Baruah I.K."/>
            <person name="Amoako-Attah I."/>
            <person name="Bukari Y."/>
            <person name="Meinhardt L.W."/>
            <person name="Bailey B.A."/>
        </authorList>
    </citation>
    <scope>NUCLEOTIDE SEQUENCE [LARGE SCALE GENOMIC DNA]</scope>
    <source>
        <strain evidence="2 3">GH-76</strain>
    </source>
</reference>
<protein>
    <submittedName>
        <fullName evidence="2">Uncharacterized protein</fullName>
    </submittedName>
</protein>
<feature type="region of interest" description="Disordered" evidence="1">
    <location>
        <begin position="1"/>
        <end position="31"/>
    </location>
</feature>
<organism evidence="2 3">
    <name type="scientific">Marasmius crinis-equi</name>
    <dbReference type="NCBI Taxonomy" id="585013"/>
    <lineage>
        <taxon>Eukaryota</taxon>
        <taxon>Fungi</taxon>
        <taxon>Dikarya</taxon>
        <taxon>Basidiomycota</taxon>
        <taxon>Agaricomycotina</taxon>
        <taxon>Agaricomycetes</taxon>
        <taxon>Agaricomycetidae</taxon>
        <taxon>Agaricales</taxon>
        <taxon>Marasmiineae</taxon>
        <taxon>Marasmiaceae</taxon>
        <taxon>Marasmius</taxon>
    </lineage>
</organism>
<comment type="caution">
    <text evidence="2">The sequence shown here is derived from an EMBL/GenBank/DDBJ whole genome shotgun (WGS) entry which is preliminary data.</text>
</comment>
<name>A0ABR3ENN5_9AGAR</name>
<accession>A0ABR3ENN5</accession>
<feature type="compositionally biased region" description="Low complexity" evidence="1">
    <location>
        <begin position="19"/>
        <end position="31"/>
    </location>
</feature>
<feature type="compositionally biased region" description="Polar residues" evidence="1">
    <location>
        <begin position="1"/>
        <end position="18"/>
    </location>
</feature>
<evidence type="ECO:0000313" key="2">
    <source>
        <dbReference type="EMBL" id="KAL0564495.1"/>
    </source>
</evidence>
<evidence type="ECO:0000256" key="1">
    <source>
        <dbReference type="SAM" id="MobiDB-lite"/>
    </source>
</evidence>
<feature type="non-terminal residue" evidence="2">
    <location>
        <position position="94"/>
    </location>
</feature>
<gene>
    <name evidence="2" type="ORF">V5O48_017550</name>
</gene>
<proteinExistence type="predicted"/>
<sequence>MSSEPVNRSHESTPSQSRAPSSLQSTPTTAAATSAATIGALAVPPMYPMQVRYQILMDSPARSLSTWWAYVRDGDTPIPLTKFPDKLNNPVLEG</sequence>
<keyword evidence="3" id="KW-1185">Reference proteome</keyword>
<dbReference type="EMBL" id="JBAHYK010002749">
    <property type="protein sequence ID" value="KAL0564495.1"/>
    <property type="molecule type" value="Genomic_DNA"/>
</dbReference>
<dbReference type="Proteomes" id="UP001465976">
    <property type="component" value="Unassembled WGS sequence"/>
</dbReference>
<evidence type="ECO:0000313" key="3">
    <source>
        <dbReference type="Proteomes" id="UP001465976"/>
    </source>
</evidence>